<dbReference type="PANTHER" id="PTHR43247">
    <property type="entry name" value="PHOSPHOSERINE AMINOTRANSFERASE"/>
    <property type="match status" value="1"/>
</dbReference>
<dbReference type="PANTHER" id="PTHR43247:SF1">
    <property type="entry name" value="PHOSPHOSERINE AMINOTRANSFERASE"/>
    <property type="match status" value="1"/>
</dbReference>
<evidence type="ECO:0000256" key="8">
    <source>
        <dbReference type="ARBA" id="ARBA00023299"/>
    </source>
</evidence>
<keyword evidence="4 11" id="KW-0032">Aminotransferase</keyword>
<evidence type="ECO:0000256" key="9">
    <source>
        <dbReference type="ARBA" id="ARBA00047630"/>
    </source>
</evidence>
<dbReference type="InterPro" id="IPR015421">
    <property type="entry name" value="PyrdxlP-dep_Trfase_major"/>
</dbReference>
<organism evidence="14 15">
    <name type="scientific">Amedibacillus dolichus</name>
    <dbReference type="NCBI Taxonomy" id="31971"/>
    <lineage>
        <taxon>Bacteria</taxon>
        <taxon>Bacillati</taxon>
        <taxon>Bacillota</taxon>
        <taxon>Erysipelotrichia</taxon>
        <taxon>Erysipelotrichales</taxon>
        <taxon>Erysipelotrichaceae</taxon>
        <taxon>Amedibacillus</taxon>
    </lineage>
</organism>
<name>A0ABT7UCL7_9FIRM</name>
<feature type="binding site" evidence="11">
    <location>
        <position position="196"/>
    </location>
    <ligand>
        <name>pyridoxal 5'-phosphate</name>
        <dbReference type="ChEBI" id="CHEBI:597326"/>
    </ligand>
</feature>
<reference evidence="14" key="2">
    <citation type="submission" date="2023-06" db="EMBL/GenBank/DDBJ databases">
        <authorList>
            <person name="Zeman M."/>
            <person name="Kubasova T."/>
            <person name="Jahodarova E."/>
            <person name="Nykrynova M."/>
            <person name="Rychlik I."/>
        </authorList>
    </citation>
    <scope>NUCLEOTIDE SEQUENCE</scope>
    <source>
        <strain evidence="14">ET39</strain>
    </source>
</reference>
<feature type="binding site" evidence="11">
    <location>
        <position position="103"/>
    </location>
    <ligand>
        <name>pyridoxal 5'-phosphate</name>
        <dbReference type="ChEBI" id="CHEBI:597326"/>
    </ligand>
</feature>
<feature type="binding site" evidence="11">
    <location>
        <begin position="238"/>
        <end position="239"/>
    </location>
    <ligand>
        <name>pyridoxal 5'-phosphate</name>
        <dbReference type="ChEBI" id="CHEBI:597326"/>
    </ligand>
</feature>
<comment type="subcellular location">
    <subcellularLocation>
        <location evidence="11">Cytoplasm</location>
    </subcellularLocation>
</comment>
<evidence type="ECO:0000256" key="11">
    <source>
        <dbReference type="HAMAP-Rule" id="MF_00160"/>
    </source>
</evidence>
<evidence type="ECO:0000256" key="1">
    <source>
        <dbReference type="ARBA" id="ARBA00003483"/>
    </source>
</evidence>
<keyword evidence="5 11" id="KW-0028">Amino-acid biosynthesis</keyword>
<comment type="subunit">
    <text evidence="11">Homodimer.</text>
</comment>
<comment type="caution">
    <text evidence="14">The sequence shown here is derived from an EMBL/GenBank/DDBJ whole genome shotgun (WGS) entry which is preliminary data.</text>
</comment>
<evidence type="ECO:0000256" key="4">
    <source>
        <dbReference type="ARBA" id="ARBA00022576"/>
    </source>
</evidence>
<dbReference type="EMBL" id="JAUDCG010000011">
    <property type="protein sequence ID" value="MDM8156700.1"/>
    <property type="molecule type" value="Genomic_DNA"/>
</dbReference>
<feature type="binding site" evidence="11">
    <location>
        <position position="173"/>
    </location>
    <ligand>
        <name>pyridoxal 5'-phosphate</name>
        <dbReference type="ChEBI" id="CHEBI:597326"/>
    </ligand>
</feature>
<evidence type="ECO:0000313" key="15">
    <source>
        <dbReference type="Proteomes" id="UP001529340"/>
    </source>
</evidence>
<proteinExistence type="inferred from homology"/>
<comment type="cofactor">
    <cofactor evidence="11">
        <name>pyridoxal 5'-phosphate</name>
        <dbReference type="ChEBI" id="CHEBI:597326"/>
    </cofactor>
    <text evidence="11">Binds 1 pyridoxal phosphate per subunit.</text>
</comment>
<accession>A0ABT7UCL7</accession>
<dbReference type="CDD" id="cd00611">
    <property type="entry name" value="PSAT_like"/>
    <property type="match status" value="1"/>
</dbReference>
<evidence type="ECO:0000256" key="5">
    <source>
        <dbReference type="ARBA" id="ARBA00022605"/>
    </source>
</evidence>
<dbReference type="HAMAP" id="MF_00160">
    <property type="entry name" value="SerC_aminotrans_5"/>
    <property type="match status" value="1"/>
</dbReference>
<dbReference type="GO" id="GO:0004648">
    <property type="term" value="F:O-phospho-L-serine:2-oxoglutarate aminotransferase activity"/>
    <property type="evidence" value="ECO:0007669"/>
    <property type="project" value="UniProtKB-EC"/>
</dbReference>
<dbReference type="NCBIfam" id="TIGR01364">
    <property type="entry name" value="serC_1"/>
    <property type="match status" value="1"/>
</dbReference>
<dbReference type="Gene3D" id="3.90.1150.10">
    <property type="entry name" value="Aspartate Aminotransferase, domain 1"/>
    <property type="match status" value="1"/>
</dbReference>
<feature type="modified residue" description="N6-(pyridoxal phosphate)lysine" evidence="11">
    <location>
        <position position="197"/>
    </location>
</feature>
<keyword evidence="7 11" id="KW-0663">Pyridoxal phosphate</keyword>
<evidence type="ECO:0000256" key="2">
    <source>
        <dbReference type="ARBA" id="ARBA00005099"/>
    </source>
</evidence>
<comment type="similarity">
    <text evidence="3 11">Belongs to the class-V pyridoxal-phosphate-dependent aminotransferase family. SerC subfamily.</text>
</comment>
<feature type="domain" description="Aminotransferase class V" evidence="13">
    <location>
        <begin position="6"/>
        <end position="349"/>
    </location>
</feature>
<dbReference type="RefSeq" id="WP_289607168.1">
    <property type="nucleotide sequence ID" value="NZ_JAUDCG010000011.1"/>
</dbReference>
<comment type="catalytic activity">
    <reaction evidence="10 11 12">
        <text>O-phospho-L-serine + 2-oxoglutarate = 3-phosphooxypyruvate + L-glutamate</text>
        <dbReference type="Rhea" id="RHEA:14329"/>
        <dbReference type="ChEBI" id="CHEBI:16810"/>
        <dbReference type="ChEBI" id="CHEBI:18110"/>
        <dbReference type="ChEBI" id="CHEBI:29985"/>
        <dbReference type="ChEBI" id="CHEBI:57524"/>
        <dbReference type="EC" id="2.6.1.52"/>
    </reaction>
</comment>
<gene>
    <name evidence="11 14" type="primary">serC</name>
    <name evidence="14" type="ORF">QUV96_03480</name>
</gene>
<comment type="function">
    <text evidence="1 11">Catalyzes the reversible conversion of 3-phosphohydroxypyruvate to phosphoserine and of 3-hydroxy-2-oxo-4-phosphonooxybutanoate to phosphohydroxythreonine.</text>
</comment>
<evidence type="ECO:0000313" key="14">
    <source>
        <dbReference type="EMBL" id="MDM8156700.1"/>
    </source>
</evidence>
<evidence type="ECO:0000256" key="12">
    <source>
        <dbReference type="RuleBase" id="RU004505"/>
    </source>
</evidence>
<dbReference type="InterPro" id="IPR015424">
    <property type="entry name" value="PyrdxlP-dep_Trfase"/>
</dbReference>
<protein>
    <recommendedName>
        <fullName evidence="11">Phosphoserine aminotransferase</fullName>
        <ecNumber evidence="11">2.6.1.52</ecNumber>
    </recommendedName>
    <alternativeName>
        <fullName evidence="11">Phosphohydroxythreonine aminotransferase</fullName>
        <shortName evidence="11">PSAT</shortName>
    </alternativeName>
</protein>
<feature type="binding site" evidence="11">
    <location>
        <position position="153"/>
    </location>
    <ligand>
        <name>pyridoxal 5'-phosphate</name>
        <dbReference type="ChEBI" id="CHEBI:597326"/>
    </ligand>
</feature>
<evidence type="ECO:0000256" key="6">
    <source>
        <dbReference type="ARBA" id="ARBA00022679"/>
    </source>
</evidence>
<evidence type="ECO:0000256" key="7">
    <source>
        <dbReference type="ARBA" id="ARBA00022898"/>
    </source>
</evidence>
<feature type="binding site" evidence="11">
    <location>
        <position position="44"/>
    </location>
    <ligand>
        <name>L-glutamate</name>
        <dbReference type="ChEBI" id="CHEBI:29985"/>
    </ligand>
</feature>
<comment type="catalytic activity">
    <reaction evidence="9 11">
        <text>4-(phosphooxy)-L-threonine + 2-oxoglutarate = (R)-3-hydroxy-2-oxo-4-phosphooxybutanoate + L-glutamate</text>
        <dbReference type="Rhea" id="RHEA:16573"/>
        <dbReference type="ChEBI" id="CHEBI:16810"/>
        <dbReference type="ChEBI" id="CHEBI:29985"/>
        <dbReference type="ChEBI" id="CHEBI:58452"/>
        <dbReference type="ChEBI" id="CHEBI:58538"/>
        <dbReference type="EC" id="2.6.1.52"/>
    </reaction>
</comment>
<dbReference type="PROSITE" id="PS00595">
    <property type="entry name" value="AA_TRANSFER_CLASS_5"/>
    <property type="match status" value="1"/>
</dbReference>
<dbReference type="InterPro" id="IPR020578">
    <property type="entry name" value="Aminotrans_V_PyrdxlP_BS"/>
</dbReference>
<dbReference type="PIRSF" id="PIRSF000525">
    <property type="entry name" value="SerC"/>
    <property type="match status" value="1"/>
</dbReference>
<sequence length="363" mass="40279">MADKRIFNFSAGPSMLPEEVLRTASEQMLNYKGSGMSVMEMSHRSSAYDQIIKEAQRRLRALLQIPDNYKVLFLQGGASTQFSAIPMNLLRSGSADYVITGHFANLAYKEATKYGAIQVAGSTQEENFSRIPTQEELQLRKDADYVYLCSNNTIYGTQWKYVPQTQGVPIVADMSSDILSRTIDVSQYGLIFAGAQKNMGIAGVTVVIVREDLLGFQLAGTPTMLNYQIMADKDSMYNTPPTYAIYILGLVLEWIERQGGLEAIEARNERKAKLLYDYLDSSTFYQAAAQKQDRSLMNVTFCTPSKELDALFVSESIKAGMSNLKGHRAVGGIRASIYNAMPMEGVEHLVAFMKAFEATNGGR</sequence>
<dbReference type="NCBIfam" id="NF003764">
    <property type="entry name" value="PRK05355.1"/>
    <property type="match status" value="1"/>
</dbReference>
<dbReference type="Gene3D" id="3.40.640.10">
    <property type="entry name" value="Type I PLP-dependent aspartate aminotransferase-like (Major domain)"/>
    <property type="match status" value="1"/>
</dbReference>
<keyword evidence="15" id="KW-1185">Reference proteome</keyword>
<dbReference type="EC" id="2.6.1.52" evidence="11"/>
<comment type="caution">
    <text evidence="11">Lacks conserved residue(s) required for the propagation of feature annotation.</text>
</comment>
<feature type="binding site" evidence="11">
    <location>
        <begin position="78"/>
        <end position="79"/>
    </location>
    <ligand>
        <name>pyridoxal 5'-phosphate</name>
        <dbReference type="ChEBI" id="CHEBI:597326"/>
    </ligand>
</feature>
<evidence type="ECO:0000259" key="13">
    <source>
        <dbReference type="Pfam" id="PF00266"/>
    </source>
</evidence>
<dbReference type="InterPro" id="IPR022278">
    <property type="entry name" value="Pser_aminoTfrase"/>
</dbReference>
<keyword evidence="6 11" id="KW-0808">Transferase</keyword>
<comment type="pathway">
    <text evidence="2 11 12">Amino-acid biosynthesis; L-serine biosynthesis; L-serine from 3-phospho-D-glycerate: step 2/3.</text>
</comment>
<dbReference type="Proteomes" id="UP001529340">
    <property type="component" value="Unassembled WGS sequence"/>
</dbReference>
<evidence type="ECO:0000256" key="3">
    <source>
        <dbReference type="ARBA" id="ARBA00006904"/>
    </source>
</evidence>
<keyword evidence="8 11" id="KW-0718">Serine biosynthesis</keyword>
<keyword evidence="11" id="KW-0963">Cytoplasm</keyword>
<dbReference type="SUPFAM" id="SSF53383">
    <property type="entry name" value="PLP-dependent transferases"/>
    <property type="match status" value="1"/>
</dbReference>
<reference evidence="14" key="1">
    <citation type="submission" date="2023-06" db="EMBL/GenBank/DDBJ databases">
        <title>Identification and characterization of horizontal gene transfer across gut microbiota members of farm animals based on homology search.</title>
        <authorList>
            <person name="Schwarzerova J."/>
            <person name="Nykrynova M."/>
            <person name="Jureckova K."/>
            <person name="Cejkova D."/>
            <person name="Rychlik I."/>
        </authorList>
    </citation>
    <scope>NUCLEOTIDE SEQUENCE</scope>
    <source>
        <strain evidence="14">ET39</strain>
    </source>
</reference>
<dbReference type="Pfam" id="PF00266">
    <property type="entry name" value="Aminotran_5"/>
    <property type="match status" value="1"/>
</dbReference>
<dbReference type="InterPro" id="IPR015422">
    <property type="entry name" value="PyrdxlP-dep_Trfase_small"/>
</dbReference>
<dbReference type="InterPro" id="IPR000192">
    <property type="entry name" value="Aminotrans_V_dom"/>
</dbReference>
<evidence type="ECO:0000256" key="10">
    <source>
        <dbReference type="ARBA" id="ARBA00049007"/>
    </source>
</evidence>